<sequence>MLSNVVASFQRNIVDVVTSDVNDMKFNVGTAIPVNPLSTGEMLLANTAYQTRNGVASLMSHAKLTSALLKEIVSSIRDLGCIVDILDKRSTALVDMIEDLVNVEKSENEALLCDLGSQALSAAATMCYTIPGIGTAFGAIFSYAGDLVDWYGDSIRSSRKLEQFAMRRTAFFDNMNTAQYSDSLGRKLRNFDDIESRMELVQDWLCKNEIDMYMNESWILGNSEASNGFNFYALIDKDKAVKKEMLGITYPVVQGRQGNMHWSVIDLNSDTMQKGILYNSECYRRDMINNLSHFMVGAKRYESIEKVSFTPIFIPDEMIESRVMEMGKVLAQFSKHHTTKLSQIHAYLQLGGKTI</sequence>
<protein>
    <submittedName>
        <fullName evidence="1">Uncharacterized protein</fullName>
    </submittedName>
</protein>
<evidence type="ECO:0000313" key="1">
    <source>
        <dbReference type="EMBL" id="APG79148.1"/>
    </source>
</evidence>
<reference evidence="1" key="1">
    <citation type="journal article" date="2016" name="Nature">
        <title>Redefining the invertebrate RNA virosphere.</title>
        <authorList>
            <person name="Shi M."/>
            <person name="Lin X.D."/>
            <person name="Tian J.H."/>
            <person name="Chen L.J."/>
            <person name="Chen X."/>
            <person name="Li C.X."/>
            <person name="Qin X.C."/>
            <person name="Li J."/>
            <person name="Cao J.P."/>
            <person name="Eden J.S."/>
            <person name="Buchmann J."/>
            <person name="Wang W."/>
            <person name="Xu J."/>
            <person name="Holmes E.C."/>
            <person name="Zhang Y.Z."/>
        </authorList>
    </citation>
    <scope>NUCLEOTIDE SEQUENCE</scope>
    <source>
        <strain evidence="1">QTM133059</strain>
    </source>
</reference>
<dbReference type="EMBL" id="KX884668">
    <property type="protein sequence ID" value="APG79148.1"/>
    <property type="molecule type" value="Genomic_RNA"/>
</dbReference>
<accession>A0A1L3KP25</accession>
<name>A0A1L3KP25_9VIRU</name>
<proteinExistence type="predicted"/>
<organism evidence="1">
    <name type="scientific">Hubei odonate virus 15</name>
    <dbReference type="NCBI Taxonomy" id="1922996"/>
    <lineage>
        <taxon>Viruses</taxon>
        <taxon>Riboviria</taxon>
    </lineage>
</organism>